<evidence type="ECO:0000313" key="2">
    <source>
        <dbReference type="Proteomes" id="UP000009159"/>
    </source>
</evidence>
<proteinExistence type="predicted"/>
<dbReference type="Proteomes" id="UP000009159">
    <property type="component" value="Chromosome"/>
</dbReference>
<dbReference type="STRING" id="350058.Mvan_0030"/>
<dbReference type="KEGG" id="mva:Mvan_0030"/>
<sequence length="300" mass="33044">MKSTNGRPDARPHRSIDEAVDVTNIADAIAHTRVPIFHGTRASLAEPILCGGFAPLPVTKQIEDVAAQYDVSMDDLMEDLKAYNRFAVVDARPNTAFVTGDAVKAGSWADRAPEATWEALWAVYRIQNPEIGWDWNMSDEGHLWVLAQRVDDPPAVLEARAPLVALRNRNNGRTAADGIREAIESGSTDALSTELELFRASPEWLVAPCDLTPISYQTVPMRVDHDLMLFMSGESKETFVERLRAGCWGEPGASSGPGDRPWHPFEEVWARLSSERQTALEEIVGTPITSRISVEPDTVA</sequence>
<reference evidence="1" key="1">
    <citation type="submission" date="2006-12" db="EMBL/GenBank/DDBJ databases">
        <title>Complete sequence of Mycobacterium vanbaalenii PYR-1.</title>
        <authorList>
            <consortium name="US DOE Joint Genome Institute"/>
            <person name="Copeland A."/>
            <person name="Lucas S."/>
            <person name="Lapidus A."/>
            <person name="Barry K."/>
            <person name="Detter J.C."/>
            <person name="Glavina del Rio T."/>
            <person name="Hammon N."/>
            <person name="Israni S."/>
            <person name="Dalin E."/>
            <person name="Tice H."/>
            <person name="Pitluck S."/>
            <person name="Singan V."/>
            <person name="Schmutz J."/>
            <person name="Larimer F."/>
            <person name="Land M."/>
            <person name="Hauser L."/>
            <person name="Kyrpides N."/>
            <person name="Anderson I.J."/>
            <person name="Miller C."/>
            <person name="Richardson P."/>
        </authorList>
    </citation>
    <scope>NUCLEOTIDE SEQUENCE [LARGE SCALE GENOMIC DNA]</scope>
    <source>
        <strain evidence="1">PYR-1</strain>
    </source>
</reference>
<organism evidence="1 2">
    <name type="scientific">Mycolicibacterium vanbaalenii (strain DSM 7251 / JCM 13017 / BCRC 16820 / KCTC 9966 / NRRL B-24157 / PYR-1)</name>
    <name type="common">Mycobacterium vanbaalenii</name>
    <dbReference type="NCBI Taxonomy" id="350058"/>
    <lineage>
        <taxon>Bacteria</taxon>
        <taxon>Bacillati</taxon>
        <taxon>Actinomycetota</taxon>
        <taxon>Actinomycetes</taxon>
        <taxon>Mycobacteriales</taxon>
        <taxon>Mycobacteriaceae</taxon>
        <taxon>Mycolicibacterium</taxon>
    </lineage>
</organism>
<dbReference type="EMBL" id="CP000511">
    <property type="protein sequence ID" value="ABM10881.1"/>
    <property type="molecule type" value="Genomic_DNA"/>
</dbReference>
<protein>
    <submittedName>
        <fullName evidence="1">Uncharacterized protein</fullName>
    </submittedName>
</protein>
<dbReference type="HOGENOM" id="CLU_926958_0_0_11"/>
<evidence type="ECO:0000313" key="1">
    <source>
        <dbReference type="EMBL" id="ABM10881.1"/>
    </source>
</evidence>
<dbReference type="eggNOG" id="ENOG50321SZ">
    <property type="taxonomic scope" value="Bacteria"/>
</dbReference>
<gene>
    <name evidence="1" type="ordered locus">Mvan_0030</name>
</gene>
<dbReference type="AlphaFoldDB" id="A1T131"/>
<keyword evidence="2" id="KW-1185">Reference proteome</keyword>
<accession>A1T131</accession>
<name>A1T131_MYCVP</name>